<keyword evidence="4 10" id="KW-0812">Transmembrane</keyword>
<comment type="caution">
    <text evidence="11">The sequence shown here is derived from an EMBL/GenBank/DDBJ whole genome shotgun (WGS) entry which is preliminary data.</text>
</comment>
<protein>
    <recommendedName>
        <fullName evidence="10">Odorant receptor</fullName>
    </recommendedName>
</protein>
<keyword evidence="7 10" id="KW-0472">Membrane</keyword>
<keyword evidence="5 10" id="KW-0552">Olfaction</keyword>
<feature type="transmembrane region" description="Helical" evidence="10">
    <location>
        <begin position="126"/>
        <end position="147"/>
    </location>
</feature>
<dbReference type="GO" id="GO:0007165">
    <property type="term" value="P:signal transduction"/>
    <property type="evidence" value="ECO:0007669"/>
    <property type="project" value="UniProtKB-KW"/>
</dbReference>
<evidence type="ECO:0000256" key="4">
    <source>
        <dbReference type="ARBA" id="ARBA00022692"/>
    </source>
</evidence>
<evidence type="ECO:0000256" key="7">
    <source>
        <dbReference type="ARBA" id="ARBA00023136"/>
    </source>
</evidence>
<dbReference type="PANTHER" id="PTHR21137">
    <property type="entry name" value="ODORANT RECEPTOR"/>
    <property type="match status" value="1"/>
</dbReference>
<feature type="transmembrane region" description="Helical" evidence="10">
    <location>
        <begin position="36"/>
        <end position="53"/>
    </location>
</feature>
<dbReference type="GO" id="GO:0005549">
    <property type="term" value="F:odorant binding"/>
    <property type="evidence" value="ECO:0007669"/>
    <property type="project" value="InterPro"/>
</dbReference>
<keyword evidence="6 10" id="KW-1133">Transmembrane helix</keyword>
<proteinExistence type="inferred from homology"/>
<feature type="transmembrane region" description="Helical" evidence="10">
    <location>
        <begin position="361"/>
        <end position="389"/>
    </location>
</feature>
<dbReference type="EMBL" id="QOIP01000004">
    <property type="protein sequence ID" value="RLU23618.1"/>
    <property type="molecule type" value="Genomic_DNA"/>
</dbReference>
<sequence length="395" mass="45788">MVCIKKRYFNWNRLFLLPLGLWPDKETKFTRFQAKLLFSLLMSSAAFQLSRLFSVECHFDSAVTILSSSSFYIALTIIFMCFWINMKTMRYLFEQLQHIYDGLKDKAEIAIYDKYGYIGKCLTIRLMIPMVCGMFSNFIIVYSPYILDVVMPKNESYAIHVMEMVTKYFIVSEKYYFLVLVHLNVACTAGLIVTVGTGTMMLSYFKHACGMFEIASYRIEQAMAIELLHDLNTKNEIVIYKKIICAVDIHRKAMDFAKCFITNTEGTLFFLILTGVLCLSFNLFRIFQIKSLVDEVEEVLLHFFVVILVLVGSFLANYVGQEMMDYTNHVYETTYNVSWYLAPLDIQKMILFLLQRGSRTFTLNVGGLFTASFECFATLVSASVSYFTFMYSMQQ</sequence>
<dbReference type="OrthoDB" id="7699053at2759"/>
<dbReference type="AlphaFoldDB" id="A0A3L8DV52"/>
<dbReference type="InterPro" id="IPR004117">
    <property type="entry name" value="7tm6_olfct_rcpt"/>
</dbReference>
<evidence type="ECO:0000256" key="10">
    <source>
        <dbReference type="RuleBase" id="RU351113"/>
    </source>
</evidence>
<dbReference type="Pfam" id="PF02949">
    <property type="entry name" value="7tm_6"/>
    <property type="match status" value="1"/>
</dbReference>
<dbReference type="GO" id="GO:0005886">
    <property type="term" value="C:plasma membrane"/>
    <property type="evidence" value="ECO:0007669"/>
    <property type="project" value="UniProtKB-SubCell"/>
</dbReference>
<feature type="transmembrane region" description="Helical" evidence="10">
    <location>
        <begin position="65"/>
        <end position="84"/>
    </location>
</feature>
<keyword evidence="3 10" id="KW-0716">Sensory transduction</keyword>
<evidence type="ECO:0000256" key="3">
    <source>
        <dbReference type="ARBA" id="ARBA00022606"/>
    </source>
</evidence>
<evidence type="ECO:0000256" key="5">
    <source>
        <dbReference type="ARBA" id="ARBA00022725"/>
    </source>
</evidence>
<name>A0A3L8DV52_OOCBI</name>
<accession>A0A3L8DV52</accession>
<evidence type="ECO:0000256" key="9">
    <source>
        <dbReference type="ARBA" id="ARBA00023224"/>
    </source>
</evidence>
<organism evidence="11 12">
    <name type="scientific">Ooceraea biroi</name>
    <name type="common">Clonal raider ant</name>
    <name type="synonym">Cerapachys biroi</name>
    <dbReference type="NCBI Taxonomy" id="2015173"/>
    <lineage>
        <taxon>Eukaryota</taxon>
        <taxon>Metazoa</taxon>
        <taxon>Ecdysozoa</taxon>
        <taxon>Arthropoda</taxon>
        <taxon>Hexapoda</taxon>
        <taxon>Insecta</taxon>
        <taxon>Pterygota</taxon>
        <taxon>Neoptera</taxon>
        <taxon>Endopterygota</taxon>
        <taxon>Hymenoptera</taxon>
        <taxon>Apocrita</taxon>
        <taxon>Aculeata</taxon>
        <taxon>Formicoidea</taxon>
        <taxon>Formicidae</taxon>
        <taxon>Dorylinae</taxon>
        <taxon>Ooceraea</taxon>
    </lineage>
</organism>
<evidence type="ECO:0000256" key="8">
    <source>
        <dbReference type="ARBA" id="ARBA00023170"/>
    </source>
</evidence>
<comment type="subcellular location">
    <subcellularLocation>
        <location evidence="1 10">Cell membrane</location>
        <topology evidence="1 10">Multi-pass membrane protein</topology>
    </subcellularLocation>
</comment>
<dbReference type="Proteomes" id="UP000279307">
    <property type="component" value="Chromosome 4"/>
</dbReference>
<feature type="transmembrane region" description="Helical" evidence="10">
    <location>
        <begin position="175"/>
        <end position="196"/>
    </location>
</feature>
<evidence type="ECO:0000256" key="1">
    <source>
        <dbReference type="ARBA" id="ARBA00004651"/>
    </source>
</evidence>
<evidence type="ECO:0000256" key="2">
    <source>
        <dbReference type="ARBA" id="ARBA00022475"/>
    </source>
</evidence>
<keyword evidence="2" id="KW-1003">Cell membrane</keyword>
<evidence type="ECO:0000313" key="11">
    <source>
        <dbReference type="EMBL" id="RLU23618.1"/>
    </source>
</evidence>
<evidence type="ECO:0000256" key="6">
    <source>
        <dbReference type="ARBA" id="ARBA00022989"/>
    </source>
</evidence>
<dbReference type="PANTHER" id="PTHR21137:SF35">
    <property type="entry name" value="ODORANT RECEPTOR 19A-RELATED"/>
    <property type="match status" value="1"/>
</dbReference>
<dbReference type="GO" id="GO:0004984">
    <property type="term" value="F:olfactory receptor activity"/>
    <property type="evidence" value="ECO:0007669"/>
    <property type="project" value="InterPro"/>
</dbReference>
<feature type="transmembrane region" description="Helical" evidence="10">
    <location>
        <begin position="299"/>
        <end position="319"/>
    </location>
</feature>
<comment type="similarity">
    <text evidence="10">Belongs to the insect chemoreceptor superfamily. Heteromeric odorant receptor channel (TC 1.A.69) family.</text>
</comment>
<feature type="transmembrane region" description="Helical" evidence="10">
    <location>
        <begin position="268"/>
        <end position="287"/>
    </location>
</feature>
<evidence type="ECO:0000313" key="12">
    <source>
        <dbReference type="Proteomes" id="UP000279307"/>
    </source>
</evidence>
<gene>
    <name evidence="11" type="ORF">DMN91_003824</name>
</gene>
<keyword evidence="8 10" id="KW-0675">Receptor</keyword>
<keyword evidence="9 10" id="KW-0807">Transducer</keyword>
<reference evidence="11 12" key="1">
    <citation type="journal article" date="2018" name="Genome Res.">
        <title>The genomic architecture and molecular evolution of ant odorant receptors.</title>
        <authorList>
            <person name="McKenzie S.K."/>
            <person name="Kronauer D.J.C."/>
        </authorList>
    </citation>
    <scope>NUCLEOTIDE SEQUENCE [LARGE SCALE GENOMIC DNA]</scope>
    <source>
        <strain evidence="11">Clonal line C1</strain>
    </source>
</reference>